<dbReference type="SUPFAM" id="SSF53335">
    <property type="entry name" value="S-adenosyl-L-methionine-dependent methyltransferases"/>
    <property type="match status" value="1"/>
</dbReference>
<dbReference type="STRING" id="1349421.OI18_17740"/>
<organism evidence="1 2">
    <name type="scientific">Flavihumibacter solisilvae</name>
    <dbReference type="NCBI Taxonomy" id="1349421"/>
    <lineage>
        <taxon>Bacteria</taxon>
        <taxon>Pseudomonadati</taxon>
        <taxon>Bacteroidota</taxon>
        <taxon>Chitinophagia</taxon>
        <taxon>Chitinophagales</taxon>
        <taxon>Chitinophagaceae</taxon>
        <taxon>Flavihumibacter</taxon>
    </lineage>
</organism>
<gene>
    <name evidence="1" type="ORF">OI18_17740</name>
</gene>
<proteinExistence type="predicted"/>
<comment type="caution">
    <text evidence="1">The sequence shown here is derived from an EMBL/GenBank/DDBJ whole genome shotgun (WGS) entry which is preliminary data.</text>
</comment>
<evidence type="ECO:0000313" key="1">
    <source>
        <dbReference type="EMBL" id="KIC93573.1"/>
    </source>
</evidence>
<evidence type="ECO:0000313" key="2">
    <source>
        <dbReference type="Proteomes" id="UP000031408"/>
    </source>
</evidence>
<dbReference type="EMBL" id="JSVC01000019">
    <property type="protein sequence ID" value="KIC93573.1"/>
    <property type="molecule type" value="Genomic_DNA"/>
</dbReference>
<protein>
    <recommendedName>
        <fullName evidence="3">Methyltransferase domain-containing protein</fullName>
    </recommendedName>
</protein>
<name>A0A0C1LDP6_9BACT</name>
<keyword evidence="2" id="KW-1185">Reference proteome</keyword>
<dbReference type="Proteomes" id="UP000031408">
    <property type="component" value="Unassembled WGS sequence"/>
</dbReference>
<dbReference type="InterPro" id="IPR029063">
    <property type="entry name" value="SAM-dependent_MTases_sf"/>
</dbReference>
<dbReference type="Gene3D" id="3.40.50.150">
    <property type="entry name" value="Vaccinia Virus protein VP39"/>
    <property type="match status" value="1"/>
</dbReference>
<dbReference type="RefSeq" id="WP_039142177.1">
    <property type="nucleotide sequence ID" value="NZ_JSVC01000019.1"/>
</dbReference>
<sequence>MQQDGSSLSLTGNDEVTDLPSLAVMPGKAKPVDRISYLCKRATRKNVLYIGSNNNHKLHSKLQELTDKLHRIDNPDSLFHTTDIIQEEKLNYATEAGNWDIIIVDGVLEHSESPLLLLTAIRERFGSLACEIIITVPNVMSINVPFSRNNQSTSGQFYWFSSFSLNRILIKAGYTPLYHDFVTHKPMSSGRFKKLVMKYLVRKPAFRQTLIYTAKF</sequence>
<dbReference type="AlphaFoldDB" id="A0A0C1LDP6"/>
<reference evidence="1 2" key="1">
    <citation type="submission" date="2014-11" db="EMBL/GenBank/DDBJ databases">
        <title>Genome sequence of Flavihumibacter solisilvae 3-3.</title>
        <authorList>
            <person name="Zhou G."/>
            <person name="Li M."/>
            <person name="Wang G."/>
        </authorList>
    </citation>
    <scope>NUCLEOTIDE SEQUENCE [LARGE SCALE GENOMIC DNA]</scope>
    <source>
        <strain evidence="1 2">3-3</strain>
    </source>
</reference>
<evidence type="ECO:0008006" key="3">
    <source>
        <dbReference type="Google" id="ProtNLM"/>
    </source>
</evidence>
<accession>A0A0C1LDP6</accession>